<feature type="domain" description="YrdC-like" evidence="14">
    <location>
        <begin position="5"/>
        <end position="192"/>
    </location>
</feature>
<evidence type="ECO:0000256" key="2">
    <source>
        <dbReference type="ARBA" id="ARBA00007663"/>
    </source>
</evidence>
<dbReference type="PIRSF" id="PIRSF004930">
    <property type="entry name" value="Tln_factor_SUA5"/>
    <property type="match status" value="1"/>
</dbReference>
<evidence type="ECO:0000256" key="12">
    <source>
        <dbReference type="ARBA" id="ARBA00048366"/>
    </source>
</evidence>
<dbReference type="InterPro" id="IPR050156">
    <property type="entry name" value="TC-AMP_synthase_SUA5"/>
</dbReference>
<proteinExistence type="inferred from homology"/>
<dbReference type="PANTHER" id="PTHR17490:SF16">
    <property type="entry name" value="THREONYLCARBAMOYL-AMP SYNTHASE"/>
    <property type="match status" value="1"/>
</dbReference>
<evidence type="ECO:0000313" key="16">
    <source>
        <dbReference type="Proteomes" id="UP000278437"/>
    </source>
</evidence>
<dbReference type="InterPro" id="IPR005145">
    <property type="entry name" value="Sua5_C"/>
</dbReference>
<keyword evidence="7 13" id="KW-0819">tRNA processing</keyword>
<dbReference type="InterPro" id="IPR017945">
    <property type="entry name" value="DHBP_synth_RibB-like_a/b_dom"/>
</dbReference>
<dbReference type="EC" id="2.7.7.87" evidence="3 13"/>
<evidence type="ECO:0000259" key="14">
    <source>
        <dbReference type="PROSITE" id="PS51163"/>
    </source>
</evidence>
<evidence type="ECO:0000256" key="8">
    <source>
        <dbReference type="ARBA" id="ARBA00022695"/>
    </source>
</evidence>
<gene>
    <name evidence="15" type="primary">ywlC</name>
    <name evidence="15" type="ORF">STH12_02900</name>
</gene>
<dbReference type="InterPro" id="IPR038385">
    <property type="entry name" value="Sua5/YwlC_C"/>
</dbReference>
<evidence type="ECO:0000256" key="6">
    <source>
        <dbReference type="ARBA" id="ARBA00022679"/>
    </source>
</evidence>
<evidence type="ECO:0000256" key="9">
    <source>
        <dbReference type="ARBA" id="ARBA00022741"/>
    </source>
</evidence>
<evidence type="ECO:0000256" key="1">
    <source>
        <dbReference type="ARBA" id="ARBA00004496"/>
    </source>
</evidence>
<dbReference type="Gene3D" id="3.40.50.11030">
    <property type="entry name" value="Threonylcarbamoyl-AMP synthase, C-terminal domain"/>
    <property type="match status" value="1"/>
</dbReference>
<dbReference type="Gene3D" id="3.90.870.10">
    <property type="entry name" value="DHBP synthase"/>
    <property type="match status" value="1"/>
</dbReference>
<sequence length="317" mass="33501">MAQITDQISLAVATLNRGELVAMPTETVYGLAADASNEEAVARVFALKGRPATNPLIVHLAETSWVHDWAAEAGPDAEALMAAFWPGPLTLVLPAKANVSRAVTAGQDTVALRVPAHPQALALLEEFGRALVAPSANKYMSISPTSSDHVARQFAGDELLILEGGNCEVGLESTIVALLPGDEPRLLRPGMVSVASLEAVLGKAVVQQSGGVVAPGQHHKHYSPGLPCFRYGADTDVSHLYQASDIGWIFCGNAVPVSGKVIELGANPDLYAQGLYDALYRLDHDALSAIYIAEPPKGPEWQAVHNRLERAAKPLSS</sequence>
<dbReference type="Pfam" id="PF03481">
    <property type="entry name" value="Sua5_C"/>
    <property type="match status" value="1"/>
</dbReference>
<keyword evidence="9 13" id="KW-0547">Nucleotide-binding</keyword>
<dbReference type="GO" id="GO:0061710">
    <property type="term" value="F:L-threonylcarbamoyladenylate synthase"/>
    <property type="evidence" value="ECO:0007669"/>
    <property type="project" value="UniProtKB-EC"/>
</dbReference>
<evidence type="ECO:0000256" key="3">
    <source>
        <dbReference type="ARBA" id="ARBA00012584"/>
    </source>
</evidence>
<organism evidence="15 16">
    <name type="scientific">Shewanella khirikhana</name>
    <dbReference type="NCBI Taxonomy" id="1965282"/>
    <lineage>
        <taxon>Bacteria</taxon>
        <taxon>Pseudomonadati</taxon>
        <taxon>Pseudomonadota</taxon>
        <taxon>Gammaproteobacteria</taxon>
        <taxon>Alteromonadales</taxon>
        <taxon>Shewanellaceae</taxon>
        <taxon>Shewanella</taxon>
    </lineage>
</organism>
<evidence type="ECO:0000256" key="7">
    <source>
        <dbReference type="ARBA" id="ARBA00022694"/>
    </source>
</evidence>
<reference evidence="16" key="1">
    <citation type="submission" date="2017-03" db="EMBL/GenBank/DDBJ databases">
        <title>Full genome sequence of a non-lethal Shewanella isolate that potentiates virulence of Vibio parahaemolyticus causing acute hepatopancreatic necrosis disease (AHPND) in shrimp.</title>
        <authorList>
            <person name="Prachumwat A."/>
            <person name="Sritunyalucksana K."/>
        </authorList>
    </citation>
    <scope>NUCLEOTIDE SEQUENCE [LARGE SCALE GENOMIC DNA]</scope>
    <source>
        <strain evidence="16">TH2012</strain>
    </source>
</reference>
<evidence type="ECO:0000256" key="11">
    <source>
        <dbReference type="ARBA" id="ARBA00029774"/>
    </source>
</evidence>
<evidence type="ECO:0000256" key="13">
    <source>
        <dbReference type="PIRNR" id="PIRNR004930"/>
    </source>
</evidence>
<protein>
    <recommendedName>
        <fullName evidence="4 13">Threonylcarbamoyl-AMP synthase</fullName>
        <shortName evidence="13">TC-AMP synthase</shortName>
        <ecNumber evidence="3 13">2.7.7.87</ecNumber>
    </recommendedName>
    <alternativeName>
        <fullName evidence="11 13">L-threonylcarbamoyladenylate synthase</fullName>
    </alternativeName>
</protein>
<dbReference type="Pfam" id="PF01300">
    <property type="entry name" value="Sua5_yciO_yrdC"/>
    <property type="match status" value="1"/>
</dbReference>
<comment type="similarity">
    <text evidence="2 13">Belongs to the SUA5 family.</text>
</comment>
<keyword evidence="16" id="KW-1185">Reference proteome</keyword>
<dbReference type="PANTHER" id="PTHR17490">
    <property type="entry name" value="SUA5"/>
    <property type="match status" value="1"/>
</dbReference>
<keyword evidence="6 13" id="KW-0808">Transferase</keyword>
<dbReference type="InterPro" id="IPR006070">
    <property type="entry name" value="Sua5-like_dom"/>
</dbReference>
<name>A0ABM7DQK1_9GAMM</name>
<comment type="subcellular location">
    <subcellularLocation>
        <location evidence="1 13">Cytoplasm</location>
    </subcellularLocation>
</comment>
<evidence type="ECO:0000256" key="4">
    <source>
        <dbReference type="ARBA" id="ARBA00015492"/>
    </source>
</evidence>
<dbReference type="NCBIfam" id="TIGR00057">
    <property type="entry name" value="L-threonylcarbamoyladenylate synthase"/>
    <property type="match status" value="1"/>
</dbReference>
<comment type="function">
    <text evidence="13">Required for the formation of a threonylcarbamoyl group on adenosine at position 37 (t(6)A37) in tRNAs that read codons beginning with adenine.</text>
</comment>
<dbReference type="RefSeq" id="WP_126168181.1">
    <property type="nucleotide sequence ID" value="NZ_CP020373.1"/>
</dbReference>
<dbReference type="SUPFAM" id="SSF55821">
    <property type="entry name" value="YrdC/RibB"/>
    <property type="match status" value="1"/>
</dbReference>
<keyword evidence="10 13" id="KW-0067">ATP-binding</keyword>
<evidence type="ECO:0000256" key="10">
    <source>
        <dbReference type="ARBA" id="ARBA00022840"/>
    </source>
</evidence>
<evidence type="ECO:0000256" key="5">
    <source>
        <dbReference type="ARBA" id="ARBA00022490"/>
    </source>
</evidence>
<dbReference type="Proteomes" id="UP000278437">
    <property type="component" value="Chromosome"/>
</dbReference>
<dbReference type="EMBL" id="CP020373">
    <property type="protein sequence ID" value="AZQ11969.1"/>
    <property type="molecule type" value="Genomic_DNA"/>
</dbReference>
<keyword evidence="5 13" id="KW-0963">Cytoplasm</keyword>
<comment type="catalytic activity">
    <reaction evidence="12 13">
        <text>L-threonine + hydrogencarbonate + ATP = L-threonylcarbamoyladenylate + diphosphate + H2O</text>
        <dbReference type="Rhea" id="RHEA:36407"/>
        <dbReference type="ChEBI" id="CHEBI:15377"/>
        <dbReference type="ChEBI" id="CHEBI:17544"/>
        <dbReference type="ChEBI" id="CHEBI:30616"/>
        <dbReference type="ChEBI" id="CHEBI:33019"/>
        <dbReference type="ChEBI" id="CHEBI:57926"/>
        <dbReference type="ChEBI" id="CHEBI:73682"/>
        <dbReference type="EC" id="2.7.7.87"/>
    </reaction>
</comment>
<accession>A0ABM7DQK1</accession>
<keyword evidence="8 13" id="KW-0548">Nucleotidyltransferase</keyword>
<dbReference type="InterPro" id="IPR010923">
    <property type="entry name" value="T(6)A37_SUA5"/>
</dbReference>
<dbReference type="PROSITE" id="PS51163">
    <property type="entry name" value="YRDC"/>
    <property type="match status" value="1"/>
</dbReference>
<evidence type="ECO:0000313" key="15">
    <source>
        <dbReference type="EMBL" id="AZQ11969.1"/>
    </source>
</evidence>